<evidence type="ECO:0000256" key="3">
    <source>
        <dbReference type="SAM" id="MobiDB-lite"/>
    </source>
</evidence>
<evidence type="ECO:0000313" key="7">
    <source>
        <dbReference type="Proteomes" id="UP000826234"/>
    </source>
</evidence>
<proteinExistence type="inferred from homology"/>
<evidence type="ECO:0000256" key="4">
    <source>
        <dbReference type="SAM" id="SignalP"/>
    </source>
</evidence>
<dbReference type="InterPro" id="IPR009003">
    <property type="entry name" value="Peptidase_S1_PA"/>
</dbReference>
<name>A0ABQ7SIW2_PHRPL</name>
<dbReference type="InterPro" id="IPR001254">
    <property type="entry name" value="Trypsin_dom"/>
</dbReference>
<feature type="chain" id="PRO_5047401916" description="Peptidase S1 domain-containing protein" evidence="4">
    <location>
        <begin position="20"/>
        <end position="137"/>
    </location>
</feature>
<keyword evidence="7" id="KW-1185">Reference proteome</keyword>
<dbReference type="PANTHER" id="PTHR24252">
    <property type="entry name" value="ACROSIN-RELATED"/>
    <property type="match status" value="1"/>
</dbReference>
<comment type="caution">
    <text evidence="6">The sequence shown here is derived from an EMBL/GenBank/DDBJ whole genome shotgun (WGS) entry which is preliminary data.</text>
</comment>
<feature type="signal peptide" evidence="4">
    <location>
        <begin position="1"/>
        <end position="19"/>
    </location>
</feature>
<organism evidence="6 7">
    <name type="scientific">Phrynosoma platyrhinos</name>
    <name type="common">Desert horned lizard</name>
    <dbReference type="NCBI Taxonomy" id="52577"/>
    <lineage>
        <taxon>Eukaryota</taxon>
        <taxon>Metazoa</taxon>
        <taxon>Chordata</taxon>
        <taxon>Craniata</taxon>
        <taxon>Vertebrata</taxon>
        <taxon>Euteleostomi</taxon>
        <taxon>Lepidosauria</taxon>
        <taxon>Squamata</taxon>
        <taxon>Bifurcata</taxon>
        <taxon>Unidentata</taxon>
        <taxon>Episquamata</taxon>
        <taxon>Toxicofera</taxon>
        <taxon>Iguania</taxon>
        <taxon>Phrynosomatidae</taxon>
        <taxon>Phrynosomatinae</taxon>
        <taxon>Phrynosoma</taxon>
    </lineage>
</organism>
<accession>A0ABQ7SIW2</accession>
<dbReference type="PROSITE" id="PS00134">
    <property type="entry name" value="TRYPSIN_HIS"/>
    <property type="match status" value="1"/>
</dbReference>
<evidence type="ECO:0000313" key="6">
    <source>
        <dbReference type="EMBL" id="KAH0617249.1"/>
    </source>
</evidence>
<dbReference type="Proteomes" id="UP000826234">
    <property type="component" value="Unassembled WGS sequence"/>
</dbReference>
<reference evidence="6 7" key="1">
    <citation type="journal article" date="2022" name="Gigascience">
        <title>A chromosome-level genome assembly and annotation of the desert horned lizard, Phrynosoma platyrhinos, provides insight into chromosomal rearrangements among reptiles.</title>
        <authorList>
            <person name="Koochekian N."/>
            <person name="Ascanio A."/>
            <person name="Farleigh K."/>
            <person name="Card D.C."/>
            <person name="Schield D.R."/>
            <person name="Castoe T.A."/>
            <person name="Jezkova T."/>
        </authorList>
    </citation>
    <scope>NUCLEOTIDE SEQUENCE [LARGE SCALE GENOMIC DNA]</scope>
    <source>
        <strain evidence="6">NK-2021</strain>
    </source>
</reference>
<feature type="region of interest" description="Disordered" evidence="3">
    <location>
        <begin position="94"/>
        <end position="113"/>
    </location>
</feature>
<dbReference type="Pfam" id="PF00089">
    <property type="entry name" value="Trypsin"/>
    <property type="match status" value="1"/>
</dbReference>
<dbReference type="Gene3D" id="2.40.10.10">
    <property type="entry name" value="Trypsin-like serine proteases"/>
    <property type="match status" value="1"/>
</dbReference>
<dbReference type="InterPro" id="IPR043504">
    <property type="entry name" value="Peptidase_S1_PA_chymotrypsin"/>
</dbReference>
<evidence type="ECO:0000256" key="1">
    <source>
        <dbReference type="ARBA" id="ARBA00009228"/>
    </source>
</evidence>
<dbReference type="SUPFAM" id="SSF50494">
    <property type="entry name" value="Trypsin-like serine proteases"/>
    <property type="match status" value="1"/>
</dbReference>
<dbReference type="PANTHER" id="PTHR24252:SF8">
    <property type="entry name" value="ACROSIN"/>
    <property type="match status" value="1"/>
</dbReference>
<gene>
    <name evidence="6" type="ORF">JD844_029123</name>
</gene>
<keyword evidence="4" id="KW-0732">Signal</keyword>
<evidence type="ECO:0000256" key="2">
    <source>
        <dbReference type="ARBA" id="ARBA00023157"/>
    </source>
</evidence>
<keyword evidence="2" id="KW-1015">Disulfide bond</keyword>
<dbReference type="EMBL" id="JAIPUX010005290">
    <property type="protein sequence ID" value="KAH0617249.1"/>
    <property type="molecule type" value="Genomic_DNA"/>
</dbReference>
<feature type="domain" description="Peptidase S1" evidence="5">
    <location>
        <begin position="45"/>
        <end position="91"/>
    </location>
</feature>
<evidence type="ECO:0000259" key="5">
    <source>
        <dbReference type="Pfam" id="PF00089"/>
    </source>
</evidence>
<sequence length="137" mass="15708">MRWPLLSILLLAAFQPTLAESSNCEEICGRRPLAVSHGLLRTLYGTQVLPGTWPWLVSFQYPTRRGKWVHFCGGSLIGSRWVLSAAHCLQIKRGRKARHSPRDENEPNSQKVMQQRGLVEVRCPLRNPVRWIRGRGR</sequence>
<protein>
    <recommendedName>
        <fullName evidence="5">Peptidase S1 domain-containing protein</fullName>
    </recommendedName>
</protein>
<comment type="similarity">
    <text evidence="1">Belongs to the peptidase S1 family. Snake venom subfamily.</text>
</comment>
<dbReference type="InterPro" id="IPR018114">
    <property type="entry name" value="TRYPSIN_HIS"/>
</dbReference>